<dbReference type="Proteomes" id="UP000050795">
    <property type="component" value="Unassembled WGS sequence"/>
</dbReference>
<dbReference type="Gene3D" id="3.30.160.20">
    <property type="match status" value="1"/>
</dbReference>
<accession>A0AA85IK81</accession>
<dbReference type="InterPro" id="IPR013810">
    <property type="entry name" value="Ribosomal_uS5_N"/>
</dbReference>
<evidence type="ECO:0000259" key="11">
    <source>
        <dbReference type="PROSITE" id="PS50881"/>
    </source>
</evidence>
<name>A0AA85IK81_TRIRE</name>
<dbReference type="InterPro" id="IPR020568">
    <property type="entry name" value="Ribosomal_Su5_D2-typ_SF"/>
</dbReference>
<dbReference type="InterPro" id="IPR000851">
    <property type="entry name" value="Ribosomal_uS5"/>
</dbReference>
<dbReference type="SUPFAM" id="SSF54211">
    <property type="entry name" value="Ribosomal protein S5 domain 2-like"/>
    <property type="match status" value="1"/>
</dbReference>
<evidence type="ECO:0000256" key="2">
    <source>
        <dbReference type="ARBA" id="ARBA00008945"/>
    </source>
</evidence>
<keyword evidence="12" id="KW-1185">Reference proteome</keyword>
<dbReference type="WBParaSite" id="TREG1_10030.1">
    <property type="protein sequence ID" value="TREG1_10030.1"/>
    <property type="gene ID" value="TREG1_10030"/>
</dbReference>
<dbReference type="Pfam" id="PF03719">
    <property type="entry name" value="Ribosomal_S5_C"/>
    <property type="match status" value="1"/>
</dbReference>
<evidence type="ECO:0000256" key="4">
    <source>
        <dbReference type="ARBA" id="ARBA00023128"/>
    </source>
</evidence>
<comment type="similarity">
    <text evidence="2 9">Belongs to the universal ribosomal protein uS5 family.</text>
</comment>
<evidence type="ECO:0000256" key="3">
    <source>
        <dbReference type="ARBA" id="ARBA00022980"/>
    </source>
</evidence>
<dbReference type="InterPro" id="IPR048584">
    <property type="entry name" value="Ribosomal_uS5m_N"/>
</dbReference>
<keyword evidence="3 8" id="KW-0689">Ribosomal protein</keyword>
<dbReference type="GO" id="GO:0006412">
    <property type="term" value="P:translation"/>
    <property type="evidence" value="ECO:0007669"/>
    <property type="project" value="InterPro"/>
</dbReference>
<evidence type="ECO:0000256" key="1">
    <source>
        <dbReference type="ARBA" id="ARBA00004173"/>
    </source>
</evidence>
<dbReference type="GO" id="GO:0005763">
    <property type="term" value="C:mitochondrial small ribosomal subunit"/>
    <property type="evidence" value="ECO:0007669"/>
    <property type="project" value="UniProtKB-ARBA"/>
</dbReference>
<evidence type="ECO:0000256" key="8">
    <source>
        <dbReference type="PROSITE-ProRule" id="PRU00268"/>
    </source>
</evidence>
<dbReference type="FunFam" id="3.30.230.10:FF:000002">
    <property type="entry name" value="30S ribosomal protein S5"/>
    <property type="match status" value="1"/>
</dbReference>
<proteinExistence type="inferred from homology"/>
<evidence type="ECO:0000256" key="5">
    <source>
        <dbReference type="ARBA" id="ARBA00023274"/>
    </source>
</evidence>
<dbReference type="SUPFAM" id="SSF54768">
    <property type="entry name" value="dsRNA-binding domain-like"/>
    <property type="match status" value="1"/>
</dbReference>
<dbReference type="GO" id="GO:0003735">
    <property type="term" value="F:structural constituent of ribosome"/>
    <property type="evidence" value="ECO:0007669"/>
    <property type="project" value="UniProtKB-UniRule"/>
</dbReference>
<dbReference type="Gene3D" id="3.30.230.10">
    <property type="match status" value="1"/>
</dbReference>
<evidence type="ECO:0000313" key="13">
    <source>
        <dbReference type="WBParaSite" id="TREG1_10030.1"/>
    </source>
</evidence>
<dbReference type="InterPro" id="IPR014721">
    <property type="entry name" value="Ribsml_uS5_D2-typ_fold_subgr"/>
</dbReference>
<comment type="subcellular location">
    <subcellularLocation>
        <location evidence="1">Mitochondrion</location>
    </subcellularLocation>
</comment>
<dbReference type="FunFam" id="3.30.160.20:FF:000022">
    <property type="entry name" value="28S ribosomal protein S5, mitochondrial"/>
    <property type="match status" value="1"/>
</dbReference>
<sequence length="504" mass="56040">MALGRLSLSLSSLSRLTVNSFGGSFFSTSYKLPGLFPTFMLYPVKPQLRHFRNSHVVFAPQLYIPCRHSTIFSNFPGEMLWEGVTGPKGGSKRRARGKRRVTRPKIDLHRGQRIGVGKAGVQWPGLNASMTSSIIKKDDYSEGYFQRLEQLRNKSAVKKKRLKLAPLERGWTGTRLGGQSIGPPTPNHPDFDCRVIESKVVATMTATKGRYRRFSVVVATGNGQGLCGIGKARALTLSSAVRRAKSCASQNIISFELKEGRTLWHVGHVCEWNSKIFASPLPEGSGLICHRMIKTLCQVVGIKDMYARVEGSTTNYQAIARGFLRLLGQQKTYSELATSLGLHVVEFTADRNMYPHVLASPVCGSTIDPNRNASSELSAPITRSSSQQQIEELPLLAISNPIRHRPRKPKPDEHDSFLDDLVDDNEDSTVEHDISELLAAGERDLNALMLGGRVLLKKRPLSSSQSTDPGVLRRKAEYHRFRNHKSVRRQREAHTALCRSMCSP</sequence>
<evidence type="ECO:0000256" key="7">
    <source>
        <dbReference type="ARBA" id="ARBA00041606"/>
    </source>
</evidence>
<dbReference type="GO" id="GO:0005743">
    <property type="term" value="C:mitochondrial inner membrane"/>
    <property type="evidence" value="ECO:0007669"/>
    <property type="project" value="UniProtKB-ARBA"/>
</dbReference>
<dbReference type="PANTHER" id="PTHR48277">
    <property type="entry name" value="MITOCHONDRIAL RIBOSOMAL PROTEIN S5"/>
    <property type="match status" value="1"/>
</dbReference>
<dbReference type="PANTHER" id="PTHR48277:SF1">
    <property type="entry name" value="MITOCHONDRIAL RIBOSOMAL PROTEIN S5"/>
    <property type="match status" value="1"/>
</dbReference>
<dbReference type="Pfam" id="PF00333">
    <property type="entry name" value="Ribosomal_S5"/>
    <property type="match status" value="1"/>
</dbReference>
<organism evidence="12 13">
    <name type="scientific">Trichobilharzia regenti</name>
    <name type="common">Nasal bird schistosome</name>
    <dbReference type="NCBI Taxonomy" id="157069"/>
    <lineage>
        <taxon>Eukaryota</taxon>
        <taxon>Metazoa</taxon>
        <taxon>Spiralia</taxon>
        <taxon>Lophotrochozoa</taxon>
        <taxon>Platyhelminthes</taxon>
        <taxon>Trematoda</taxon>
        <taxon>Digenea</taxon>
        <taxon>Strigeidida</taxon>
        <taxon>Schistosomatoidea</taxon>
        <taxon>Schistosomatidae</taxon>
        <taxon>Trichobilharzia</taxon>
    </lineage>
</organism>
<feature type="domain" description="S5 DRBM" evidence="11">
    <location>
        <begin position="191"/>
        <end position="255"/>
    </location>
</feature>
<evidence type="ECO:0000256" key="6">
    <source>
        <dbReference type="ARBA" id="ARBA00039335"/>
    </source>
</evidence>
<dbReference type="AlphaFoldDB" id="A0AA85IK81"/>
<reference evidence="12" key="1">
    <citation type="submission" date="2022-06" db="EMBL/GenBank/DDBJ databases">
        <authorList>
            <person name="Berger JAMES D."/>
            <person name="Berger JAMES D."/>
        </authorList>
    </citation>
    <scope>NUCLEOTIDE SEQUENCE [LARGE SCALE GENOMIC DNA]</scope>
</reference>
<feature type="region of interest" description="Disordered" evidence="10">
    <location>
        <begin position="400"/>
        <end position="421"/>
    </location>
</feature>
<evidence type="ECO:0000313" key="12">
    <source>
        <dbReference type="Proteomes" id="UP000050795"/>
    </source>
</evidence>
<dbReference type="GO" id="GO:0003723">
    <property type="term" value="F:RNA binding"/>
    <property type="evidence" value="ECO:0007669"/>
    <property type="project" value="InterPro"/>
</dbReference>
<reference evidence="13" key="2">
    <citation type="submission" date="2023-11" db="UniProtKB">
        <authorList>
            <consortium name="WormBaseParasite"/>
        </authorList>
    </citation>
    <scope>IDENTIFICATION</scope>
</reference>
<dbReference type="InterPro" id="IPR005324">
    <property type="entry name" value="Ribosomal_uS5_C"/>
</dbReference>
<dbReference type="PROSITE" id="PS50881">
    <property type="entry name" value="S5_DSRBD"/>
    <property type="match status" value="1"/>
</dbReference>
<evidence type="ECO:0000256" key="9">
    <source>
        <dbReference type="RuleBase" id="RU003823"/>
    </source>
</evidence>
<protein>
    <recommendedName>
        <fullName evidence="6">Small ribosomal subunit protein uS5m</fullName>
    </recommendedName>
    <alternativeName>
        <fullName evidence="7">28S ribosomal protein S5, mitochondrial</fullName>
    </alternativeName>
</protein>
<feature type="region of interest" description="Disordered" evidence="10">
    <location>
        <begin position="369"/>
        <end position="388"/>
    </location>
</feature>
<keyword evidence="5 8" id="KW-0687">Ribonucleoprotein</keyword>
<keyword evidence="4" id="KW-0496">Mitochondrion</keyword>
<dbReference type="Pfam" id="PF21251">
    <property type="entry name" value="Ribosomal_uS5m_N"/>
    <property type="match status" value="1"/>
</dbReference>
<evidence type="ECO:0000256" key="10">
    <source>
        <dbReference type="SAM" id="MobiDB-lite"/>
    </source>
</evidence>